<feature type="domain" description="DUF2326" evidence="1">
    <location>
        <begin position="17"/>
        <end position="140"/>
    </location>
</feature>
<evidence type="ECO:0000313" key="2">
    <source>
        <dbReference type="EMBL" id="MDF0718237.1"/>
    </source>
</evidence>
<dbReference type="Pfam" id="PF10088">
    <property type="entry name" value="DUF2326"/>
    <property type="match status" value="1"/>
</dbReference>
<reference evidence="2 3" key="1">
    <citation type="submission" date="2023-03" db="EMBL/GenBank/DDBJ databases">
        <title>Muricauda XX sp. nov. and Muricauda XXX sp. nov., two novel species isolated from Okinawa Trough.</title>
        <authorList>
            <person name="Cao W."/>
            <person name="Deng X."/>
        </authorList>
    </citation>
    <scope>NUCLEOTIDE SEQUENCE [LARGE SCALE GENOMIC DNA]</scope>
    <source>
        <strain evidence="2 3">334s03</strain>
    </source>
</reference>
<protein>
    <submittedName>
        <fullName evidence="2">DUF2326 domain-containing protein</fullName>
    </submittedName>
</protein>
<proteinExistence type="predicted"/>
<dbReference type="RefSeq" id="WP_275617319.1">
    <property type="nucleotide sequence ID" value="NZ_JARFVB010000023.1"/>
</dbReference>
<accession>A0ABT5Y459</accession>
<name>A0ABT5Y459_9FLAO</name>
<comment type="caution">
    <text evidence="2">The sequence shown here is derived from an EMBL/GenBank/DDBJ whole genome shotgun (WGS) entry which is preliminary data.</text>
</comment>
<dbReference type="EMBL" id="JARFVB010000023">
    <property type="protein sequence ID" value="MDF0718237.1"/>
    <property type="molecule type" value="Genomic_DNA"/>
</dbReference>
<evidence type="ECO:0000313" key="3">
    <source>
        <dbReference type="Proteomes" id="UP001221366"/>
    </source>
</evidence>
<dbReference type="InterPro" id="IPR018760">
    <property type="entry name" value="DUF2326"/>
</dbReference>
<keyword evidence="3" id="KW-1185">Reference proteome</keyword>
<dbReference type="Proteomes" id="UP001221366">
    <property type="component" value="Unassembled WGS sequence"/>
</dbReference>
<organism evidence="2 3">
    <name type="scientific">Flagellimonas yonaguniensis</name>
    <dbReference type="NCBI Taxonomy" id="3031325"/>
    <lineage>
        <taxon>Bacteria</taxon>
        <taxon>Pseudomonadati</taxon>
        <taxon>Bacteroidota</taxon>
        <taxon>Flavobacteriia</taxon>
        <taxon>Flavobacteriales</taxon>
        <taxon>Flavobacteriaceae</taxon>
        <taxon>Flagellimonas</taxon>
    </lineage>
</organism>
<gene>
    <name evidence="2" type="ORF">PY092_18895</name>
</gene>
<evidence type="ECO:0000259" key="1">
    <source>
        <dbReference type="Pfam" id="PF10088"/>
    </source>
</evidence>
<sequence>MNKNETSQLSIIGGTKKQSILEIDITLPDMFGKGKNQGRTLVYDLSILLYNIINTPNFPRFLIHDGIFDGVDKAHFVSVCKFIEGISEQTSNRIQYITTLNEEGTLSEKFGDGEIANPEYLFSKSILVLSPTNKLFGMDF</sequence>